<dbReference type="CDD" id="cd24146">
    <property type="entry name" value="nat-AmDH_N_like"/>
    <property type="match status" value="1"/>
</dbReference>
<proteinExistence type="predicted"/>
<gene>
    <name evidence="2" type="ORF">CR205_16085</name>
</gene>
<dbReference type="RefSeq" id="WP_110521174.1">
    <property type="nucleotide sequence ID" value="NZ_PDOF01000003.1"/>
</dbReference>
<dbReference type="SUPFAM" id="SSF51735">
    <property type="entry name" value="NAD(P)-binding Rossmann-fold domains"/>
    <property type="match status" value="1"/>
</dbReference>
<protein>
    <recommendedName>
        <fullName evidence="1">2,4-diaminopentanoate dehydrogenase C-terminal domain-containing protein</fullName>
    </recommendedName>
</protein>
<name>A0A2W0H3Z9_9BACI</name>
<dbReference type="Pfam" id="PF19328">
    <property type="entry name" value="DAP_DH_C"/>
    <property type="match status" value="1"/>
</dbReference>
<evidence type="ECO:0000313" key="3">
    <source>
        <dbReference type="Proteomes" id="UP000248066"/>
    </source>
</evidence>
<dbReference type="EMBL" id="PDOF01000003">
    <property type="protein sequence ID" value="PYZ95897.1"/>
    <property type="molecule type" value="Genomic_DNA"/>
</dbReference>
<dbReference type="OrthoDB" id="9767616at2"/>
<dbReference type="InterPro" id="IPR036291">
    <property type="entry name" value="NAD(P)-bd_dom_sf"/>
</dbReference>
<comment type="caution">
    <text evidence="2">The sequence shown here is derived from an EMBL/GenBank/DDBJ whole genome shotgun (WGS) entry which is preliminary data.</text>
</comment>
<feature type="domain" description="2,4-diaminopentanoate dehydrogenase C-terminal" evidence="1">
    <location>
        <begin position="143"/>
        <end position="335"/>
    </location>
</feature>
<dbReference type="AlphaFoldDB" id="A0A2W0H3Z9"/>
<dbReference type="Gene3D" id="3.40.50.720">
    <property type="entry name" value="NAD(P)-binding Rossmann-like Domain"/>
    <property type="match status" value="1"/>
</dbReference>
<sequence length="346" mass="36425">MSGIKLLQFGLGPIGLEVIRKAVDVHGLTLAGAVDINPEYTGKDVGELAGTGSTETPVVSTIQEMPPHSEEESPRVAVHCTGSNLKRIWPQIKDLLDHGYSVVSTCEELSYPWHRYPALSEEIDAYAKSKGLAVLGTGVNPGFVMDTMTLCITSVVNEVGDVKAERKVDVSRRRVPLQKKVGCGMTVGEFEALAEKDAIGHVGLEESARLIAYGLGMDLVSVKNTIKPVVAQEALTLTSGRIEKGMVCGQHQVVLAESADGRTITLELTMAAGAEQEDRVKIGGGEALELVIPNGVFGDTATAAMALNMAKVVGGHDGAGLFTMADLPLPRNIRARAGVGMAGGTQ</sequence>
<dbReference type="Proteomes" id="UP000248066">
    <property type="component" value="Unassembled WGS sequence"/>
</dbReference>
<keyword evidence="3" id="KW-1185">Reference proteome</keyword>
<evidence type="ECO:0000313" key="2">
    <source>
        <dbReference type="EMBL" id="PYZ95897.1"/>
    </source>
</evidence>
<accession>A0A2W0H3Z9</accession>
<reference evidence="2 3" key="1">
    <citation type="submission" date="2017-10" db="EMBL/GenBank/DDBJ databases">
        <title>Bacillus sp. nov., a halophilic bacterium isolated from a Yangshapao Lake.</title>
        <authorList>
            <person name="Wang H."/>
        </authorList>
    </citation>
    <scope>NUCLEOTIDE SEQUENCE [LARGE SCALE GENOMIC DNA]</scope>
    <source>
        <strain evidence="2 3">YSP-3</strain>
    </source>
</reference>
<organism evidence="2 3">
    <name type="scientific">Alteribacter lacisalsi</name>
    <dbReference type="NCBI Taxonomy" id="2045244"/>
    <lineage>
        <taxon>Bacteria</taxon>
        <taxon>Bacillati</taxon>
        <taxon>Bacillota</taxon>
        <taxon>Bacilli</taxon>
        <taxon>Bacillales</taxon>
        <taxon>Bacillaceae</taxon>
        <taxon>Alteribacter</taxon>
    </lineage>
</organism>
<dbReference type="InterPro" id="IPR045760">
    <property type="entry name" value="DAP_DH_C"/>
</dbReference>
<evidence type="ECO:0000259" key="1">
    <source>
        <dbReference type="Pfam" id="PF19328"/>
    </source>
</evidence>